<sequence length="77" mass="8569">MAGLNHFYHDMYLDMGFNSTSNITIAETNDQVALVDGEEIKTDVKPNSDPVTGTKIWKSIGLFIIFIILFGYVAGRL</sequence>
<dbReference type="AlphaFoldDB" id="A0A9W5R099"/>
<organism evidence="2 3">
    <name type="scientific">Bacillus cereus VD184</name>
    <dbReference type="NCBI Taxonomy" id="1053242"/>
    <lineage>
        <taxon>Bacteria</taxon>
        <taxon>Bacillati</taxon>
        <taxon>Bacillota</taxon>
        <taxon>Bacilli</taxon>
        <taxon>Bacillales</taxon>
        <taxon>Bacillaceae</taxon>
        <taxon>Bacillus</taxon>
        <taxon>Bacillus cereus group</taxon>
    </lineage>
</organism>
<reference evidence="2 3" key="1">
    <citation type="submission" date="2012-12" db="EMBL/GenBank/DDBJ databases">
        <title>The Genome Sequence of Bacillus cereus VD184.</title>
        <authorList>
            <consortium name="The Broad Institute Genome Sequencing Platform"/>
            <consortium name="The Broad Institute Genome Sequencing Center for Infectious Disease"/>
            <person name="Feldgarden M."/>
            <person name="Van der Auwera G.A."/>
            <person name="Mahillon J."/>
            <person name="Duprez V."/>
            <person name="Timmery S."/>
            <person name="Mattelet C."/>
            <person name="Dierick K."/>
            <person name="Sun M."/>
            <person name="Yu Z."/>
            <person name="Zhu L."/>
            <person name="Hu X."/>
            <person name="Shank E.B."/>
            <person name="Swiecicka I."/>
            <person name="Hansen B.M."/>
            <person name="Andrup L."/>
            <person name="Walker B."/>
            <person name="Young S.K."/>
            <person name="Zeng Q."/>
            <person name="Gargeya S."/>
            <person name="Fitzgerald M."/>
            <person name="Haas B."/>
            <person name="Abouelleil A."/>
            <person name="Alvarado L."/>
            <person name="Arachchi H.M."/>
            <person name="Berlin A.M."/>
            <person name="Chapman S.B."/>
            <person name="Dewar J."/>
            <person name="Goldberg J."/>
            <person name="Griggs A."/>
            <person name="Gujja S."/>
            <person name="Hansen M."/>
            <person name="Howarth C."/>
            <person name="Imamovic A."/>
            <person name="Larimer J."/>
            <person name="McCowan C."/>
            <person name="Murphy C."/>
            <person name="Neiman D."/>
            <person name="Pearson M."/>
            <person name="Priest M."/>
            <person name="Roberts A."/>
            <person name="Saif S."/>
            <person name="Shea T."/>
            <person name="Sisk P."/>
            <person name="Sykes S."/>
            <person name="Wortman J."/>
            <person name="Nusbaum C."/>
            <person name="Birren B."/>
        </authorList>
    </citation>
    <scope>NUCLEOTIDE SEQUENCE [LARGE SCALE GENOMIC DNA]</scope>
    <source>
        <strain evidence="2 3">VD184</strain>
    </source>
</reference>
<keyword evidence="1" id="KW-0472">Membrane</keyword>
<evidence type="ECO:0000313" key="2">
    <source>
        <dbReference type="EMBL" id="EOQ01053.1"/>
    </source>
</evidence>
<protein>
    <submittedName>
        <fullName evidence="2">Uncharacterized protein</fullName>
    </submittedName>
</protein>
<proteinExistence type="predicted"/>
<evidence type="ECO:0000256" key="1">
    <source>
        <dbReference type="SAM" id="Phobius"/>
    </source>
</evidence>
<accession>A0A9W5R099</accession>
<evidence type="ECO:0000313" key="3">
    <source>
        <dbReference type="Proteomes" id="UP000014028"/>
    </source>
</evidence>
<name>A0A9W5R099_BACCE</name>
<dbReference type="EMBL" id="AHFK01000112">
    <property type="protein sequence ID" value="EOQ01053.1"/>
    <property type="molecule type" value="Genomic_DNA"/>
</dbReference>
<dbReference type="Proteomes" id="UP000014028">
    <property type="component" value="Unassembled WGS sequence"/>
</dbReference>
<dbReference type="RefSeq" id="WP_016124053.1">
    <property type="nucleotide sequence ID" value="NZ_KB976851.1"/>
</dbReference>
<keyword evidence="1" id="KW-1133">Transmembrane helix</keyword>
<gene>
    <name evidence="2" type="ORF">IKC_06561</name>
</gene>
<keyword evidence="1" id="KW-0812">Transmembrane</keyword>
<feature type="transmembrane region" description="Helical" evidence="1">
    <location>
        <begin position="56"/>
        <end position="75"/>
    </location>
</feature>
<comment type="caution">
    <text evidence="2">The sequence shown here is derived from an EMBL/GenBank/DDBJ whole genome shotgun (WGS) entry which is preliminary data.</text>
</comment>